<dbReference type="AlphaFoldDB" id="A0A1W0WWM8"/>
<evidence type="ECO:0000259" key="8">
    <source>
        <dbReference type="Pfam" id="PF16177"/>
    </source>
</evidence>
<dbReference type="GO" id="GO:0003987">
    <property type="term" value="F:acetate-CoA ligase activity"/>
    <property type="evidence" value="ECO:0007669"/>
    <property type="project" value="UniProtKB-UniRule"/>
</dbReference>
<dbReference type="NCBIfam" id="TIGR02188">
    <property type="entry name" value="Ac_CoA_lig_AcsA"/>
    <property type="match status" value="1"/>
</dbReference>
<dbReference type="FunFam" id="3.40.50.12780:FF:000001">
    <property type="entry name" value="Acetyl-coenzyme A synthetase"/>
    <property type="match status" value="1"/>
</dbReference>
<dbReference type="PROSITE" id="PS00455">
    <property type="entry name" value="AMP_BINDING"/>
    <property type="match status" value="1"/>
</dbReference>
<gene>
    <name evidence="9" type="ORF">BV898_06365</name>
</gene>
<dbReference type="OrthoDB" id="1706066at2759"/>
<dbReference type="NCBIfam" id="NF001208">
    <property type="entry name" value="PRK00174.1"/>
    <property type="match status" value="1"/>
</dbReference>
<evidence type="ECO:0000256" key="1">
    <source>
        <dbReference type="ARBA" id="ARBA00006432"/>
    </source>
</evidence>
<keyword evidence="3 5" id="KW-0547">Nucleotide-binding</keyword>
<dbReference type="InterPro" id="IPR045851">
    <property type="entry name" value="AMP-bd_C_sf"/>
</dbReference>
<dbReference type="GO" id="GO:0005739">
    <property type="term" value="C:mitochondrion"/>
    <property type="evidence" value="ECO:0007669"/>
    <property type="project" value="TreeGrafter"/>
</dbReference>
<comment type="caution">
    <text evidence="9">The sequence shown here is derived from an EMBL/GenBank/DDBJ whole genome shotgun (WGS) entry which is preliminary data.</text>
</comment>
<dbReference type="Pfam" id="PF16177">
    <property type="entry name" value="ACAS_N"/>
    <property type="match status" value="1"/>
</dbReference>
<dbReference type="Proteomes" id="UP000192578">
    <property type="component" value="Unassembled WGS sequence"/>
</dbReference>
<name>A0A1W0WWM8_HYPEX</name>
<dbReference type="InterPro" id="IPR032387">
    <property type="entry name" value="ACAS_N"/>
</dbReference>
<protein>
    <recommendedName>
        <fullName evidence="5">Acetyl-coenzyme A synthetase</fullName>
        <ecNumber evidence="5">6.2.1.1</ecNumber>
    </recommendedName>
</protein>
<dbReference type="InterPro" id="IPR042099">
    <property type="entry name" value="ANL_N_sf"/>
</dbReference>
<evidence type="ECO:0000256" key="3">
    <source>
        <dbReference type="ARBA" id="ARBA00022741"/>
    </source>
</evidence>
<dbReference type="GO" id="GO:0016208">
    <property type="term" value="F:AMP binding"/>
    <property type="evidence" value="ECO:0007669"/>
    <property type="project" value="InterPro"/>
</dbReference>
<dbReference type="Gene3D" id="3.30.300.30">
    <property type="match status" value="1"/>
</dbReference>
<dbReference type="GO" id="GO:0019427">
    <property type="term" value="P:acetyl-CoA biosynthetic process from acetate"/>
    <property type="evidence" value="ECO:0007669"/>
    <property type="project" value="InterPro"/>
</dbReference>
<comment type="catalytic activity">
    <reaction evidence="5">
        <text>acetate + ATP + CoA = acetyl-CoA + AMP + diphosphate</text>
        <dbReference type="Rhea" id="RHEA:23176"/>
        <dbReference type="ChEBI" id="CHEBI:30089"/>
        <dbReference type="ChEBI" id="CHEBI:30616"/>
        <dbReference type="ChEBI" id="CHEBI:33019"/>
        <dbReference type="ChEBI" id="CHEBI:57287"/>
        <dbReference type="ChEBI" id="CHEBI:57288"/>
        <dbReference type="ChEBI" id="CHEBI:456215"/>
        <dbReference type="EC" id="6.2.1.1"/>
    </reaction>
</comment>
<dbReference type="GO" id="GO:0005524">
    <property type="term" value="F:ATP binding"/>
    <property type="evidence" value="ECO:0007669"/>
    <property type="project" value="UniProtKB-UniRule"/>
</dbReference>
<dbReference type="EMBL" id="MTYJ01000037">
    <property type="protein sequence ID" value="OQV19591.1"/>
    <property type="molecule type" value="Genomic_DNA"/>
</dbReference>
<dbReference type="InterPro" id="IPR011904">
    <property type="entry name" value="Ac_CoA_lig"/>
</dbReference>
<comment type="similarity">
    <text evidence="1 5">Belongs to the ATP-dependent AMP-binding enzyme family.</text>
</comment>
<dbReference type="Gene3D" id="3.40.50.12780">
    <property type="entry name" value="N-terminal domain of ligase-like"/>
    <property type="match status" value="1"/>
</dbReference>
<evidence type="ECO:0000259" key="7">
    <source>
        <dbReference type="Pfam" id="PF13193"/>
    </source>
</evidence>
<dbReference type="Pfam" id="PF13193">
    <property type="entry name" value="AMP-binding_C"/>
    <property type="match status" value="1"/>
</dbReference>
<dbReference type="InterPro" id="IPR020845">
    <property type="entry name" value="AMP-binding_CS"/>
</dbReference>
<sequence>MRDPRLLARLVPRKWNVDACLKHSNAAAVEKNKKNSTPACVDVYVPASHAFNPAVLPGFVGLAEQHGLKSYKDFHRFSLENSDQFWGALGSAYLDWQKDFTTVQESNFKTGDIKWFLGGKLNVSYNCLDRHVARTPDKTALIWEKDEPGKEERITYSQLLGMTCRLANVLKQANVKHGDRVVIYLPNCPLAVAGMMACARIGAIHSLVFAGFSADALRDRIQNCEAKVVITVDEMTRGGKVIGLKKIVDAAVKDCPSVQAVFLEQRSKNEGKATKLDVRLHDALSGVDAICKPEVMDSEDPLFLLYTSGSTGKPKGLIHTQAGYLLYAAVTQQVAFNYSPAEDVFGCVADVGWITGHSYIVYGPLANGGTTVLFESTPLYPNPSRYWEMVERLKINQLYLSPTAVRSLLKRGDEHLRDHDLSSLKTLGVVGEPINHEAWEWLYDKVGNRKCPIVDTYWQTETGGVIIAPLPADAGDPIYPSMAMRPFFGIDPIIENSEALVDHGADLAGAIYIKQAWPGITRGVYGDQQRFVETYFSQSPGHYCTGDGAIETPEGYFRVTGRTDEVINISGHRLGTAEIEDALDLHDGLSESAVISFPHSVKGEGLVAFVVMKDSHAKDDRKKIVKELKDVIKMKIASYAVPEEILICQSLPKTRSGKIMRRILKQIATSKTDDFGDTSTLADPYVLEAIIATWSETHTHAENTKT</sequence>
<proteinExistence type="inferred from homology"/>
<keyword evidence="4 5" id="KW-0067">ATP-binding</keyword>
<dbReference type="SUPFAM" id="SSF56801">
    <property type="entry name" value="Acetyl-CoA synthetase-like"/>
    <property type="match status" value="1"/>
</dbReference>
<dbReference type="EC" id="6.2.1.1" evidence="5"/>
<accession>A0A1W0WWM8</accession>
<evidence type="ECO:0000259" key="6">
    <source>
        <dbReference type="Pfam" id="PF00501"/>
    </source>
</evidence>
<keyword evidence="2 5" id="KW-0436">Ligase</keyword>
<feature type="domain" description="AMP-binding enzyme C-terminal" evidence="7">
    <location>
        <begin position="578"/>
        <end position="658"/>
    </location>
</feature>
<feature type="domain" description="AMP-dependent synthetase/ligase" evidence="6">
    <location>
        <begin position="128"/>
        <end position="523"/>
    </location>
</feature>
<feature type="domain" description="Acetyl-coenzyme A synthetase N-terminal" evidence="8">
    <location>
        <begin position="71"/>
        <end position="127"/>
    </location>
</feature>
<dbReference type="PANTHER" id="PTHR24095">
    <property type="entry name" value="ACETYL-COENZYME A SYNTHETASE"/>
    <property type="match status" value="1"/>
</dbReference>
<dbReference type="PANTHER" id="PTHR24095:SF14">
    <property type="entry name" value="ACETYL-COENZYME A SYNTHETASE 1"/>
    <property type="match status" value="1"/>
</dbReference>
<evidence type="ECO:0000256" key="2">
    <source>
        <dbReference type="ARBA" id="ARBA00022598"/>
    </source>
</evidence>
<keyword evidence="10" id="KW-1185">Reference proteome</keyword>
<evidence type="ECO:0000313" key="10">
    <source>
        <dbReference type="Proteomes" id="UP000192578"/>
    </source>
</evidence>
<organism evidence="9 10">
    <name type="scientific">Hypsibius exemplaris</name>
    <name type="common">Freshwater tardigrade</name>
    <dbReference type="NCBI Taxonomy" id="2072580"/>
    <lineage>
        <taxon>Eukaryota</taxon>
        <taxon>Metazoa</taxon>
        <taxon>Ecdysozoa</taxon>
        <taxon>Tardigrada</taxon>
        <taxon>Eutardigrada</taxon>
        <taxon>Parachela</taxon>
        <taxon>Hypsibioidea</taxon>
        <taxon>Hypsibiidae</taxon>
        <taxon>Hypsibius</taxon>
    </lineage>
</organism>
<dbReference type="InterPro" id="IPR025110">
    <property type="entry name" value="AMP-bd_C"/>
</dbReference>
<evidence type="ECO:0000256" key="5">
    <source>
        <dbReference type="RuleBase" id="RU361147"/>
    </source>
</evidence>
<reference evidence="10" key="1">
    <citation type="submission" date="2017-01" db="EMBL/GenBank/DDBJ databases">
        <title>Comparative genomics of anhydrobiosis in the tardigrade Hypsibius dujardini.</title>
        <authorList>
            <person name="Yoshida Y."/>
            <person name="Koutsovoulos G."/>
            <person name="Laetsch D."/>
            <person name="Stevens L."/>
            <person name="Kumar S."/>
            <person name="Horikawa D."/>
            <person name="Ishino K."/>
            <person name="Komine S."/>
            <person name="Tomita M."/>
            <person name="Blaxter M."/>
            <person name="Arakawa K."/>
        </authorList>
    </citation>
    <scope>NUCLEOTIDE SEQUENCE [LARGE SCALE GENOMIC DNA]</scope>
    <source>
        <strain evidence="10">Z151</strain>
    </source>
</reference>
<evidence type="ECO:0000256" key="4">
    <source>
        <dbReference type="ARBA" id="ARBA00022840"/>
    </source>
</evidence>
<evidence type="ECO:0000313" key="9">
    <source>
        <dbReference type="EMBL" id="OQV19591.1"/>
    </source>
</evidence>
<dbReference type="InterPro" id="IPR000873">
    <property type="entry name" value="AMP-dep_synth/lig_dom"/>
</dbReference>
<dbReference type="Pfam" id="PF00501">
    <property type="entry name" value="AMP-binding"/>
    <property type="match status" value="1"/>
</dbReference>